<dbReference type="RefSeq" id="WP_060594494.1">
    <property type="nucleotide sequence ID" value="NZ_CP031418.1"/>
</dbReference>
<accession>A0A0H5PK17</accession>
<evidence type="ECO:0000256" key="1">
    <source>
        <dbReference type="SAM" id="SignalP"/>
    </source>
</evidence>
<keyword evidence="2" id="KW-0614">Plasmid</keyword>
<dbReference type="KEGG" id="nfr:ERS450000_05154"/>
<evidence type="ECO:0000313" key="3">
    <source>
        <dbReference type="Proteomes" id="UP000057820"/>
    </source>
</evidence>
<name>A0A0H5PK17_NOCFR</name>
<evidence type="ECO:0000313" key="2">
    <source>
        <dbReference type="EMBL" id="CRY82801.1"/>
    </source>
</evidence>
<proteinExistence type="predicted"/>
<dbReference type="EMBL" id="LN868939">
    <property type="protein sequence ID" value="CRY82801.1"/>
    <property type="molecule type" value="Genomic_DNA"/>
</dbReference>
<evidence type="ECO:0008006" key="4">
    <source>
        <dbReference type="Google" id="ProtNLM"/>
    </source>
</evidence>
<sequence>MATSRYRIVRQLLICGAAITAFAATALGVAGASPGSGSAAPVQGPPGPLVELNAYCRDHGGVGHVANGRTVYCVQVFQTDAFVWSYSPRPMAFDPNQRGYSCTDVCRWPDGSIVPNYQRCGVLCGEPPTSGDVQSGLNDCLESGVDFVECERRIGG</sequence>
<protein>
    <recommendedName>
        <fullName evidence="4">Secreted protein</fullName>
    </recommendedName>
</protein>
<keyword evidence="1" id="KW-0732">Signal</keyword>
<reference evidence="3" key="1">
    <citation type="submission" date="2015-03" db="EMBL/GenBank/DDBJ databases">
        <authorList>
            <consortium name="Pathogen Informatics"/>
        </authorList>
    </citation>
    <scope>NUCLEOTIDE SEQUENCE [LARGE SCALE GENOMIC DNA]</scope>
    <source>
        <strain evidence="3">NCTC11134</strain>
        <plasmid evidence="3">2</plasmid>
    </source>
</reference>
<gene>
    <name evidence="2" type="ORF">ERS450000_05154</name>
</gene>
<feature type="chain" id="PRO_5005222822" description="Secreted protein" evidence="1">
    <location>
        <begin position="24"/>
        <end position="156"/>
    </location>
</feature>
<organism evidence="2 3">
    <name type="scientific">Nocardia farcinica</name>
    <dbReference type="NCBI Taxonomy" id="37329"/>
    <lineage>
        <taxon>Bacteria</taxon>
        <taxon>Bacillati</taxon>
        <taxon>Actinomycetota</taxon>
        <taxon>Actinomycetes</taxon>
        <taxon>Mycobacteriales</taxon>
        <taxon>Nocardiaceae</taxon>
        <taxon>Nocardia</taxon>
    </lineage>
</organism>
<dbReference type="Proteomes" id="UP000057820">
    <property type="component" value="Plasmid 2"/>
</dbReference>
<feature type="signal peptide" evidence="1">
    <location>
        <begin position="1"/>
        <end position="23"/>
    </location>
</feature>
<geneLocation type="plasmid" evidence="2">
    <name>2</name>
</geneLocation>
<dbReference type="AlphaFoldDB" id="A0A0H5PK17"/>